<organism evidence="2 3">
    <name type="scientific">Ramlibacter terrae</name>
    <dbReference type="NCBI Taxonomy" id="2732511"/>
    <lineage>
        <taxon>Bacteria</taxon>
        <taxon>Pseudomonadati</taxon>
        <taxon>Pseudomonadota</taxon>
        <taxon>Betaproteobacteria</taxon>
        <taxon>Burkholderiales</taxon>
        <taxon>Comamonadaceae</taxon>
        <taxon>Ramlibacter</taxon>
    </lineage>
</organism>
<reference evidence="2 3" key="1">
    <citation type="submission" date="2020-05" db="EMBL/GenBank/DDBJ databases">
        <title>Ramlibacter rhizophilus sp. nov., isolated from rhizosphere soil of national flower Mugunghwa from South Korea.</title>
        <authorList>
            <person name="Zheng-Fei Y."/>
            <person name="Huan T."/>
        </authorList>
    </citation>
    <scope>NUCLEOTIDE SEQUENCE [LARGE SCALE GENOMIC DNA]</scope>
    <source>
        <strain evidence="2 3">H242</strain>
    </source>
</reference>
<dbReference type="EMBL" id="CP053418">
    <property type="protein sequence ID" value="QJW83184.1"/>
    <property type="molecule type" value="Genomic_DNA"/>
</dbReference>
<keyword evidence="1" id="KW-1133">Transmembrane helix</keyword>
<name>A0ABX6NZD7_9BURK</name>
<evidence type="ECO:0000313" key="3">
    <source>
        <dbReference type="Proteomes" id="UP000500826"/>
    </source>
</evidence>
<keyword evidence="1" id="KW-0812">Transmembrane</keyword>
<keyword evidence="1" id="KW-0472">Membrane</keyword>
<evidence type="ECO:0000313" key="2">
    <source>
        <dbReference type="EMBL" id="QJW83184.1"/>
    </source>
</evidence>
<accession>A0ABX6NZD7</accession>
<feature type="transmembrane region" description="Helical" evidence="1">
    <location>
        <begin position="36"/>
        <end position="57"/>
    </location>
</feature>
<keyword evidence="3" id="KW-1185">Reference proteome</keyword>
<protein>
    <submittedName>
        <fullName evidence="2">Uncharacterized protein</fullName>
    </submittedName>
</protein>
<dbReference type="Proteomes" id="UP000500826">
    <property type="component" value="Chromosome"/>
</dbReference>
<sequence length="61" mass="6390">MNAPNPSLDFQNSRGSAGFTVHSPHDAGASFLQRGVAVVVLLTGAATFVATVIWPLVNILR</sequence>
<gene>
    <name evidence="2" type="ORF">HK414_09120</name>
</gene>
<evidence type="ECO:0000256" key="1">
    <source>
        <dbReference type="SAM" id="Phobius"/>
    </source>
</evidence>
<proteinExistence type="predicted"/>